<evidence type="ECO:0000256" key="2">
    <source>
        <dbReference type="ARBA" id="ARBA00022490"/>
    </source>
</evidence>
<dbReference type="Proteomes" id="UP001498398">
    <property type="component" value="Unassembled WGS sequence"/>
</dbReference>
<sequence>MLLNALVGTNPSQLQAALSIASAPGSLPFIIFGPPGTGKTVTMVEAIFQVLKANPSARILAQQLFRAYAPSRPKKDVPPELLDITCVNSHGHFTVLHNMDTEDYQAIVSTCVSASILSGIGMPRGHFSHIFIDEAGRATEPEAMVSIKGMADGSLARVQR</sequence>
<comment type="caution">
    <text evidence="5">The sequence shown here is derived from an EMBL/GenBank/DDBJ whole genome shotgun (WGS) entry which is preliminary data.</text>
</comment>
<keyword evidence="3" id="KW-0378">Hydrolase</keyword>
<dbReference type="PANTHER" id="PTHR45418:SF1">
    <property type="entry name" value="CANCER_TESTIS ANTIGEN 55"/>
    <property type="match status" value="1"/>
</dbReference>
<keyword evidence="2" id="KW-0963">Cytoplasm</keyword>
<evidence type="ECO:0000313" key="5">
    <source>
        <dbReference type="EMBL" id="KAK7462191.1"/>
    </source>
</evidence>
<keyword evidence="3" id="KW-0067">ATP-binding</keyword>
<dbReference type="InterPro" id="IPR006935">
    <property type="entry name" value="Helicase/UvrB_N"/>
</dbReference>
<keyword evidence="6" id="KW-1185">Reference proteome</keyword>
<protein>
    <recommendedName>
        <fullName evidence="4">Helicase/UvrB N-terminal domain-containing protein</fullName>
    </recommendedName>
</protein>
<dbReference type="PANTHER" id="PTHR45418">
    <property type="entry name" value="CANCER/TESTIS ANTIGEN 55"/>
    <property type="match status" value="1"/>
</dbReference>
<reference evidence="5 6" key="1">
    <citation type="submission" date="2024-01" db="EMBL/GenBank/DDBJ databases">
        <title>A draft genome for the cacao thread blight pathogen Marasmiellus scandens.</title>
        <authorList>
            <person name="Baruah I.K."/>
            <person name="Leung J."/>
            <person name="Bukari Y."/>
            <person name="Amoako-Attah I."/>
            <person name="Meinhardt L.W."/>
            <person name="Bailey B.A."/>
            <person name="Cohen S.P."/>
        </authorList>
    </citation>
    <scope>NUCLEOTIDE SEQUENCE [LARGE SCALE GENOMIC DNA]</scope>
    <source>
        <strain evidence="5 6">GH-19</strain>
    </source>
</reference>
<dbReference type="EMBL" id="JBANRG010000011">
    <property type="protein sequence ID" value="KAK7462191.1"/>
    <property type="molecule type" value="Genomic_DNA"/>
</dbReference>
<organism evidence="5 6">
    <name type="scientific">Marasmiellus scandens</name>
    <dbReference type="NCBI Taxonomy" id="2682957"/>
    <lineage>
        <taxon>Eukaryota</taxon>
        <taxon>Fungi</taxon>
        <taxon>Dikarya</taxon>
        <taxon>Basidiomycota</taxon>
        <taxon>Agaricomycotina</taxon>
        <taxon>Agaricomycetes</taxon>
        <taxon>Agaricomycetidae</taxon>
        <taxon>Agaricales</taxon>
        <taxon>Marasmiineae</taxon>
        <taxon>Omphalotaceae</taxon>
        <taxon>Marasmiellus</taxon>
    </lineage>
</organism>
<keyword evidence="3" id="KW-0347">Helicase</keyword>
<proteinExistence type="predicted"/>
<evidence type="ECO:0000256" key="3">
    <source>
        <dbReference type="ARBA" id="ARBA00022806"/>
    </source>
</evidence>
<comment type="subcellular location">
    <subcellularLocation>
        <location evidence="1">Cytoplasm</location>
    </subcellularLocation>
</comment>
<name>A0ABR1JJC2_9AGAR</name>
<dbReference type="Pfam" id="PF04851">
    <property type="entry name" value="ResIII"/>
    <property type="match status" value="1"/>
</dbReference>
<evidence type="ECO:0000256" key="1">
    <source>
        <dbReference type="ARBA" id="ARBA00004496"/>
    </source>
</evidence>
<dbReference type="SUPFAM" id="SSF52540">
    <property type="entry name" value="P-loop containing nucleoside triphosphate hydrolases"/>
    <property type="match status" value="1"/>
</dbReference>
<gene>
    <name evidence="5" type="ORF">VKT23_007796</name>
</gene>
<dbReference type="Gene3D" id="3.40.50.300">
    <property type="entry name" value="P-loop containing nucleotide triphosphate hydrolases"/>
    <property type="match status" value="1"/>
</dbReference>
<evidence type="ECO:0000259" key="4">
    <source>
        <dbReference type="Pfam" id="PF04851"/>
    </source>
</evidence>
<keyword evidence="3" id="KW-0547">Nucleotide-binding</keyword>
<feature type="domain" description="Helicase/UvrB N-terminal" evidence="4">
    <location>
        <begin position="10"/>
        <end position="147"/>
    </location>
</feature>
<accession>A0ABR1JJC2</accession>
<dbReference type="InterPro" id="IPR027417">
    <property type="entry name" value="P-loop_NTPase"/>
</dbReference>
<evidence type="ECO:0000313" key="6">
    <source>
        <dbReference type="Proteomes" id="UP001498398"/>
    </source>
</evidence>